<evidence type="ECO:0000313" key="1">
    <source>
        <dbReference type="EMBL" id="CUS32525.1"/>
    </source>
</evidence>
<organism evidence="1 2">
    <name type="scientific">Candidatus Nitrospira nitrosa</name>
    <dbReference type="NCBI Taxonomy" id="1742972"/>
    <lineage>
        <taxon>Bacteria</taxon>
        <taxon>Pseudomonadati</taxon>
        <taxon>Nitrospirota</taxon>
        <taxon>Nitrospiria</taxon>
        <taxon>Nitrospirales</taxon>
        <taxon>Nitrospiraceae</taxon>
        <taxon>Nitrospira</taxon>
    </lineage>
</organism>
<name>A0A0S4L7E9_9BACT</name>
<dbReference type="OrthoDB" id="9794818at2"/>
<accession>A0A0S4L7E9</accession>
<dbReference type="Proteomes" id="UP000199032">
    <property type="component" value="Unassembled WGS sequence"/>
</dbReference>
<dbReference type="STRING" id="1742972.COMA1_10669"/>
<reference evidence="1 2" key="1">
    <citation type="submission" date="2015-10" db="EMBL/GenBank/DDBJ databases">
        <authorList>
            <person name="Gilbert D.G."/>
        </authorList>
    </citation>
    <scope>NUCLEOTIDE SEQUENCE [LARGE SCALE GENOMIC DNA]</scope>
    <source>
        <strain evidence="1">COMA1</strain>
    </source>
</reference>
<dbReference type="RefSeq" id="WP_090743660.1">
    <property type="nucleotide sequence ID" value="NZ_CZQA01000001.1"/>
</dbReference>
<protein>
    <recommendedName>
        <fullName evidence="3">Tetratricopeptide repeat protein</fullName>
    </recommendedName>
</protein>
<sequence>MTIFLPHGFYQTVGIISLSVLLLSGCAQDSYQRRADVMKDHVENFYSHLKANRVGSAVHENEQIELMADQMADRVKKRGQMGGIGQVEREFALMKTARETSAQNWIALGQYFRLKQQPDRARASYQRVIDTYTNPTEQAYREQAARALKDLDIVSGPSSDPTR</sequence>
<dbReference type="EMBL" id="CZQA01000001">
    <property type="protein sequence ID" value="CUS32525.1"/>
    <property type="molecule type" value="Genomic_DNA"/>
</dbReference>
<evidence type="ECO:0008006" key="3">
    <source>
        <dbReference type="Google" id="ProtNLM"/>
    </source>
</evidence>
<dbReference type="AlphaFoldDB" id="A0A0S4L7E9"/>
<gene>
    <name evidence="1" type="ORF">COMA1_10669</name>
</gene>
<keyword evidence="2" id="KW-1185">Reference proteome</keyword>
<proteinExistence type="predicted"/>
<evidence type="ECO:0000313" key="2">
    <source>
        <dbReference type="Proteomes" id="UP000199032"/>
    </source>
</evidence>